<feature type="transmembrane region" description="Helical" evidence="1">
    <location>
        <begin position="297"/>
        <end position="314"/>
    </location>
</feature>
<evidence type="ECO:0000313" key="3">
    <source>
        <dbReference type="Proteomes" id="UP000544110"/>
    </source>
</evidence>
<feature type="transmembrane region" description="Helical" evidence="1">
    <location>
        <begin position="94"/>
        <end position="109"/>
    </location>
</feature>
<dbReference type="RefSeq" id="WP_179517271.1">
    <property type="nucleotide sequence ID" value="NZ_JACCAC010000001.1"/>
</dbReference>
<gene>
    <name evidence="2" type="ORF">BJ989_001005</name>
</gene>
<evidence type="ECO:0008006" key="4">
    <source>
        <dbReference type="Google" id="ProtNLM"/>
    </source>
</evidence>
<sequence>MSATLGWLAAGTSMGEGRRCALSERRLHEHSIERAAMMVGVVALPVGLWSLTRAAYVPGISAGGVAIETSYQTVAILWPALVLLAFIYSRGMRPYLLIPFITYILLMGIQGHNRYRFLLPLLMLLIIYLDRKEWRWPRMWMVPVALCVVALFLPLKEVGRDIRSGNATASSVLDAISTSTLSARAGRNAEQALLDQGAISVMLAEHQDYLGLGRSYAALVTLPIPRPLWPDKPPLAGDLRAISTPSYPLIEVGAITTLVGELYIGFRWPGVVVGGFLFGTITGRFHRRAYSRERLSGLRFFHVLIFAVLLQVARDGLPSLLLFTVVNASPWVAIALLAGAINRRRAALQVSQRNP</sequence>
<keyword evidence="1" id="KW-0472">Membrane</keyword>
<accession>A0A7Y9ULU6</accession>
<feature type="transmembrane region" description="Helical" evidence="1">
    <location>
        <begin position="35"/>
        <end position="57"/>
    </location>
</feature>
<protein>
    <recommendedName>
        <fullName evidence="4">Oligosaccharide repeat unit polymerase</fullName>
    </recommendedName>
</protein>
<proteinExistence type="predicted"/>
<name>A0A7Y9ULU6_9ACTN</name>
<comment type="caution">
    <text evidence="2">The sequence shown here is derived from an EMBL/GenBank/DDBJ whole genome shotgun (WGS) entry which is preliminary data.</text>
</comment>
<feature type="transmembrane region" description="Helical" evidence="1">
    <location>
        <begin position="320"/>
        <end position="341"/>
    </location>
</feature>
<keyword evidence="3" id="KW-1185">Reference proteome</keyword>
<keyword evidence="1" id="KW-1133">Transmembrane helix</keyword>
<evidence type="ECO:0000256" key="1">
    <source>
        <dbReference type="SAM" id="Phobius"/>
    </source>
</evidence>
<feature type="transmembrane region" description="Helical" evidence="1">
    <location>
        <begin position="138"/>
        <end position="155"/>
    </location>
</feature>
<feature type="transmembrane region" description="Helical" evidence="1">
    <location>
        <begin position="69"/>
        <end position="87"/>
    </location>
</feature>
<dbReference type="Proteomes" id="UP000544110">
    <property type="component" value="Unassembled WGS sequence"/>
</dbReference>
<dbReference type="AlphaFoldDB" id="A0A7Y9ULU6"/>
<reference evidence="2 3" key="1">
    <citation type="submission" date="2020-07" db="EMBL/GenBank/DDBJ databases">
        <title>Sequencing the genomes of 1000 actinobacteria strains.</title>
        <authorList>
            <person name="Klenk H.-P."/>
        </authorList>
    </citation>
    <scope>NUCLEOTIDE SEQUENCE [LARGE SCALE GENOMIC DNA]</scope>
    <source>
        <strain evidence="2 3">DSM 24552</strain>
    </source>
</reference>
<evidence type="ECO:0000313" key="2">
    <source>
        <dbReference type="EMBL" id="NYG54701.1"/>
    </source>
</evidence>
<keyword evidence="1" id="KW-0812">Transmembrane</keyword>
<organism evidence="2 3">
    <name type="scientific">Nocardioides perillae</name>
    <dbReference type="NCBI Taxonomy" id="1119534"/>
    <lineage>
        <taxon>Bacteria</taxon>
        <taxon>Bacillati</taxon>
        <taxon>Actinomycetota</taxon>
        <taxon>Actinomycetes</taxon>
        <taxon>Propionibacteriales</taxon>
        <taxon>Nocardioidaceae</taxon>
        <taxon>Nocardioides</taxon>
    </lineage>
</organism>
<dbReference type="EMBL" id="JACCAC010000001">
    <property type="protein sequence ID" value="NYG54701.1"/>
    <property type="molecule type" value="Genomic_DNA"/>
</dbReference>